<reference evidence="2" key="1">
    <citation type="journal article" date="2013" name="Proc. Natl. Acad. Sci. U.S.A.">
        <title>Improving the coverage of the cyanobacterial phylum using diversity-driven genome sequencing.</title>
        <authorList>
            <person name="Shih P.M."/>
            <person name="Wu D."/>
            <person name="Latifi A."/>
            <person name="Axen S.D."/>
            <person name="Fewer D.P."/>
            <person name="Talla E."/>
            <person name="Calteau A."/>
            <person name="Cai F."/>
            <person name="Tandeau de Marsac N."/>
            <person name="Rippka R."/>
            <person name="Herdman M."/>
            <person name="Sivonen K."/>
            <person name="Coursin T."/>
            <person name="Laurent T."/>
            <person name="Goodwin L."/>
            <person name="Nolan M."/>
            <person name="Davenport K.W."/>
            <person name="Han C.S."/>
            <person name="Rubin E.M."/>
            <person name="Eisen J.A."/>
            <person name="Woyke T."/>
            <person name="Gugger M."/>
            <person name="Kerfeld C.A."/>
        </authorList>
    </citation>
    <scope>NUCLEOTIDE SEQUENCE [LARGE SCALE GENOMIC DNA]</scope>
    <source>
        <strain evidence="2">ATCC 27899 / PCC 7122</strain>
    </source>
</reference>
<dbReference type="AlphaFoldDB" id="K9ZIG0"/>
<protein>
    <submittedName>
        <fullName evidence="1">Uncharacterized protein</fullName>
    </submittedName>
</protein>
<dbReference type="NCBIfam" id="NF045598">
    <property type="entry name" value="asr1405_asl0597"/>
    <property type="match status" value="1"/>
</dbReference>
<dbReference type="InterPro" id="IPR054637">
    <property type="entry name" value="Asr1405_Asl0597-like"/>
</dbReference>
<name>K9ZIG0_ANACC</name>
<organism evidence="1 2">
    <name type="scientific">Anabaena cylindrica (strain ATCC 27899 / PCC 7122)</name>
    <dbReference type="NCBI Taxonomy" id="272123"/>
    <lineage>
        <taxon>Bacteria</taxon>
        <taxon>Bacillati</taxon>
        <taxon>Cyanobacteriota</taxon>
        <taxon>Cyanophyceae</taxon>
        <taxon>Nostocales</taxon>
        <taxon>Nostocaceae</taxon>
        <taxon>Anabaena</taxon>
    </lineage>
</organism>
<dbReference type="STRING" id="272123.Anacy_2688"/>
<dbReference type="KEGG" id="acy:Anacy_2688"/>
<gene>
    <name evidence="1" type="ordered locus">Anacy_2688</name>
</gene>
<proteinExistence type="predicted"/>
<dbReference type="Proteomes" id="UP000010474">
    <property type="component" value="Chromosome"/>
</dbReference>
<evidence type="ECO:0000313" key="1">
    <source>
        <dbReference type="EMBL" id="AFZ58125.1"/>
    </source>
</evidence>
<keyword evidence="2" id="KW-1185">Reference proteome</keyword>
<evidence type="ECO:0000313" key="2">
    <source>
        <dbReference type="Proteomes" id="UP000010474"/>
    </source>
</evidence>
<sequence length="99" mass="11723">MCLLQVCCTLRAIRLKSFSSETGIKHVVEVNWADRWQVYQRLRELEIPSRCETNQPLQVQITSPQVVVQLWSVVRQFTASRQELICTLEQCWHSRYQKS</sequence>
<dbReference type="HOGENOM" id="CLU_174106_0_0_3"/>
<accession>K9ZIG0</accession>
<dbReference type="PATRIC" id="fig|272123.3.peg.2933"/>
<dbReference type="eggNOG" id="ENOG5032YWI">
    <property type="taxonomic scope" value="Bacteria"/>
</dbReference>
<dbReference type="EMBL" id="CP003659">
    <property type="protein sequence ID" value="AFZ58125.1"/>
    <property type="molecule type" value="Genomic_DNA"/>
</dbReference>